<protein>
    <submittedName>
        <fullName evidence="4">Acetyltransferase</fullName>
    </submittedName>
</protein>
<dbReference type="RefSeq" id="WP_379592321.1">
    <property type="nucleotide sequence ID" value="NZ_JBHRTN010000001.1"/>
</dbReference>
<gene>
    <name evidence="4" type="ORF">ACFOD4_00075</name>
</gene>
<dbReference type="Pfam" id="PF13673">
    <property type="entry name" value="Acetyltransf_10"/>
    <property type="match status" value="1"/>
</dbReference>
<dbReference type="Gene3D" id="3.40.630.30">
    <property type="match status" value="1"/>
</dbReference>
<dbReference type="Proteomes" id="UP001595593">
    <property type="component" value="Unassembled WGS sequence"/>
</dbReference>
<keyword evidence="2" id="KW-0012">Acyltransferase</keyword>
<evidence type="ECO:0000259" key="3">
    <source>
        <dbReference type="PROSITE" id="PS51186"/>
    </source>
</evidence>
<keyword evidence="1" id="KW-0808">Transferase</keyword>
<dbReference type="InterPro" id="IPR000182">
    <property type="entry name" value="GNAT_dom"/>
</dbReference>
<comment type="caution">
    <text evidence="4">The sequence shown here is derived from an EMBL/GenBank/DDBJ whole genome shotgun (WGS) entry which is preliminary data.</text>
</comment>
<reference evidence="5" key="1">
    <citation type="journal article" date="2019" name="Int. J. Syst. Evol. Microbiol.">
        <title>The Global Catalogue of Microorganisms (GCM) 10K type strain sequencing project: providing services to taxonomists for standard genome sequencing and annotation.</title>
        <authorList>
            <consortium name="The Broad Institute Genomics Platform"/>
            <consortium name="The Broad Institute Genome Sequencing Center for Infectious Disease"/>
            <person name="Wu L."/>
            <person name="Ma J."/>
        </authorList>
    </citation>
    <scope>NUCLEOTIDE SEQUENCE [LARGE SCALE GENOMIC DNA]</scope>
    <source>
        <strain evidence="5">KCTC 52094</strain>
    </source>
</reference>
<dbReference type="InterPro" id="IPR016181">
    <property type="entry name" value="Acyl_CoA_acyltransferase"/>
</dbReference>
<evidence type="ECO:0000313" key="5">
    <source>
        <dbReference type="Proteomes" id="UP001595593"/>
    </source>
</evidence>
<feature type="domain" description="N-acetyltransferase" evidence="3">
    <location>
        <begin position="2"/>
        <end position="143"/>
    </location>
</feature>
<sequence>MLTIRTSIPSDGSRVVQIWRSAVDATHDFLTAQDRLSIEGEVSAFLPSAPLWLAVDARDYATGFMLLSGSHMEALFVDHVYRGKGVGRTLVGYAISLHTTITTDVNEQNVQAVSFYNHLGFRRIGRSELDGQGRPYPLLHLRSTP</sequence>
<evidence type="ECO:0000313" key="4">
    <source>
        <dbReference type="EMBL" id="MFC3123442.1"/>
    </source>
</evidence>
<dbReference type="PANTHER" id="PTHR43800">
    <property type="entry name" value="PEPTIDYL-LYSINE N-ACETYLTRANSFERASE YJAB"/>
    <property type="match status" value="1"/>
</dbReference>
<evidence type="ECO:0000256" key="2">
    <source>
        <dbReference type="ARBA" id="ARBA00023315"/>
    </source>
</evidence>
<proteinExistence type="predicted"/>
<dbReference type="PANTHER" id="PTHR43800:SF1">
    <property type="entry name" value="PEPTIDYL-LYSINE N-ACETYLTRANSFERASE YJAB"/>
    <property type="match status" value="1"/>
</dbReference>
<dbReference type="EMBL" id="JBHRTN010000001">
    <property type="protein sequence ID" value="MFC3123442.1"/>
    <property type="molecule type" value="Genomic_DNA"/>
</dbReference>
<dbReference type="PROSITE" id="PS51186">
    <property type="entry name" value="GNAT"/>
    <property type="match status" value="1"/>
</dbReference>
<evidence type="ECO:0000256" key="1">
    <source>
        <dbReference type="ARBA" id="ARBA00022679"/>
    </source>
</evidence>
<organism evidence="4 5">
    <name type="scientific">Teichococcus globiformis</name>
    <dbReference type="NCBI Taxonomy" id="2307229"/>
    <lineage>
        <taxon>Bacteria</taxon>
        <taxon>Pseudomonadati</taxon>
        <taxon>Pseudomonadota</taxon>
        <taxon>Alphaproteobacteria</taxon>
        <taxon>Acetobacterales</taxon>
        <taxon>Roseomonadaceae</taxon>
        <taxon>Roseomonas</taxon>
    </lineage>
</organism>
<dbReference type="SUPFAM" id="SSF55729">
    <property type="entry name" value="Acyl-CoA N-acyltransferases (Nat)"/>
    <property type="match status" value="1"/>
</dbReference>
<name>A0ABV7FX88_9PROT</name>
<keyword evidence="5" id="KW-1185">Reference proteome</keyword>
<accession>A0ABV7FX88</accession>
<dbReference type="NCBIfam" id="NF007807">
    <property type="entry name" value="PRK10514.1"/>
    <property type="match status" value="1"/>
</dbReference>